<accession>A0AAD7UQH4</accession>
<organism evidence="1 2">
    <name type="scientific">Lichtheimia ornata</name>
    <dbReference type="NCBI Taxonomy" id="688661"/>
    <lineage>
        <taxon>Eukaryota</taxon>
        <taxon>Fungi</taxon>
        <taxon>Fungi incertae sedis</taxon>
        <taxon>Mucoromycota</taxon>
        <taxon>Mucoromycotina</taxon>
        <taxon>Mucoromycetes</taxon>
        <taxon>Mucorales</taxon>
        <taxon>Lichtheimiaceae</taxon>
        <taxon>Lichtheimia</taxon>
    </lineage>
</organism>
<keyword evidence="2" id="KW-1185">Reference proteome</keyword>
<dbReference type="RefSeq" id="XP_058336198.1">
    <property type="nucleotide sequence ID" value="XM_058493036.1"/>
</dbReference>
<proteinExistence type="predicted"/>
<dbReference type="AlphaFoldDB" id="A0AAD7UQH4"/>
<gene>
    <name evidence="1" type="ORF">O0I10_013232</name>
</gene>
<comment type="caution">
    <text evidence="1">The sequence shown here is derived from an EMBL/GenBank/DDBJ whole genome shotgun (WGS) entry which is preliminary data.</text>
</comment>
<dbReference type="Proteomes" id="UP001234581">
    <property type="component" value="Unassembled WGS sequence"/>
</dbReference>
<evidence type="ECO:0000313" key="1">
    <source>
        <dbReference type="EMBL" id="KAJ8651283.1"/>
    </source>
</evidence>
<dbReference type="GeneID" id="83220491"/>
<sequence>MKFYRRINEHCLQMIKQYGVPPVVIAICIKNTASTHVYGLPAPKNTATTTTTATTTSSSLDELCEMVKLLICSISMSVIPISHMQSLILQKSRREW</sequence>
<evidence type="ECO:0000313" key="2">
    <source>
        <dbReference type="Proteomes" id="UP001234581"/>
    </source>
</evidence>
<dbReference type="EMBL" id="JARTCD010000349">
    <property type="protein sequence ID" value="KAJ8651283.1"/>
    <property type="molecule type" value="Genomic_DNA"/>
</dbReference>
<name>A0AAD7UQH4_9FUNG</name>
<protein>
    <submittedName>
        <fullName evidence="1">Uncharacterized protein</fullName>
    </submittedName>
</protein>
<reference evidence="1 2" key="1">
    <citation type="submission" date="2023-03" db="EMBL/GenBank/DDBJ databases">
        <title>Genome sequence of Lichtheimia ornata CBS 291.66.</title>
        <authorList>
            <person name="Mohabir J.T."/>
            <person name="Shea T.P."/>
            <person name="Kurbessoian T."/>
            <person name="Berby B."/>
            <person name="Fontaine J."/>
            <person name="Livny J."/>
            <person name="Gnirke A."/>
            <person name="Stajich J.E."/>
            <person name="Cuomo C.A."/>
        </authorList>
    </citation>
    <scope>NUCLEOTIDE SEQUENCE [LARGE SCALE GENOMIC DNA]</scope>
    <source>
        <strain evidence="1">CBS 291.66</strain>
    </source>
</reference>